<accession>A0A7W0DGN0</accession>
<feature type="transmembrane region" description="Helical" evidence="2">
    <location>
        <begin position="120"/>
        <end position="137"/>
    </location>
</feature>
<keyword evidence="2" id="KW-0472">Membrane</keyword>
<feature type="region of interest" description="Disordered" evidence="1">
    <location>
        <begin position="1"/>
        <end position="70"/>
    </location>
</feature>
<evidence type="ECO:0000256" key="1">
    <source>
        <dbReference type="SAM" id="MobiDB-lite"/>
    </source>
</evidence>
<dbReference type="EMBL" id="JACEHE010000001">
    <property type="protein sequence ID" value="MBA2944697.1"/>
    <property type="molecule type" value="Genomic_DNA"/>
</dbReference>
<keyword evidence="2" id="KW-0812">Transmembrane</keyword>
<sequence>MKAPSDVRTGDEPADRTGDEPDRTGDEPADRTGDDAGVGSEEESEDGTLETVAEQRAREARRARRAATASGAVLTLAGTGASAIRFSSGAPASAALAYAIGAVICATVAVLGARGRTKRALVGLIAGVLVMAIGDQLD</sequence>
<evidence type="ECO:0000313" key="3">
    <source>
        <dbReference type="EMBL" id="MBA2944697.1"/>
    </source>
</evidence>
<dbReference type="AlphaFoldDB" id="A0A7W0DGN0"/>
<comment type="caution">
    <text evidence="3">The sequence shown here is derived from an EMBL/GenBank/DDBJ whole genome shotgun (WGS) entry which is preliminary data.</text>
</comment>
<evidence type="ECO:0000313" key="4">
    <source>
        <dbReference type="Proteomes" id="UP000545761"/>
    </source>
</evidence>
<feature type="transmembrane region" description="Helical" evidence="2">
    <location>
        <begin position="92"/>
        <end position="113"/>
    </location>
</feature>
<gene>
    <name evidence="3" type="ORF">H1D24_02365</name>
</gene>
<proteinExistence type="predicted"/>
<protein>
    <submittedName>
        <fullName evidence="3">Uncharacterized protein</fullName>
    </submittedName>
</protein>
<feature type="compositionally biased region" description="Basic and acidic residues" evidence="1">
    <location>
        <begin position="8"/>
        <end position="34"/>
    </location>
</feature>
<evidence type="ECO:0000256" key="2">
    <source>
        <dbReference type="SAM" id="Phobius"/>
    </source>
</evidence>
<dbReference type="Proteomes" id="UP000545761">
    <property type="component" value="Unassembled WGS sequence"/>
</dbReference>
<name>A0A7W0DGN0_9ACTN</name>
<reference evidence="3 4" key="1">
    <citation type="submission" date="2020-07" db="EMBL/GenBank/DDBJ databases">
        <title>Streptomyces isolated from Indian soil.</title>
        <authorList>
            <person name="Mandal S."/>
            <person name="Maiti P.K."/>
        </authorList>
    </citation>
    <scope>NUCLEOTIDE SEQUENCE [LARGE SCALE GENOMIC DNA]</scope>
    <source>
        <strain evidence="3 4">PSKA28</strain>
    </source>
</reference>
<organism evidence="3 4">
    <name type="scientific">Streptomyces himalayensis subsp. himalayensis</name>
    <dbReference type="NCBI Taxonomy" id="2756131"/>
    <lineage>
        <taxon>Bacteria</taxon>
        <taxon>Bacillati</taxon>
        <taxon>Actinomycetota</taxon>
        <taxon>Actinomycetes</taxon>
        <taxon>Kitasatosporales</taxon>
        <taxon>Streptomycetaceae</taxon>
        <taxon>Streptomyces</taxon>
        <taxon>Streptomyces himalayensis</taxon>
    </lineage>
</organism>
<keyword evidence="2" id="KW-1133">Transmembrane helix</keyword>
<feature type="transmembrane region" description="Helical" evidence="2">
    <location>
        <begin position="66"/>
        <end position="86"/>
    </location>
</feature>